<evidence type="ECO:0000256" key="3">
    <source>
        <dbReference type="ARBA" id="ARBA00022825"/>
    </source>
</evidence>
<evidence type="ECO:0000313" key="7">
    <source>
        <dbReference type="Proteomes" id="UP000183530"/>
    </source>
</evidence>
<dbReference type="GO" id="GO:0005829">
    <property type="term" value="C:cytosol"/>
    <property type="evidence" value="ECO:0007669"/>
    <property type="project" value="TreeGrafter"/>
</dbReference>
<keyword evidence="3" id="KW-0720">Serine protease</keyword>
<dbReference type="SUPFAM" id="SSF50993">
    <property type="entry name" value="Peptidase/esterase 'gauge' domain"/>
    <property type="match status" value="1"/>
</dbReference>
<dbReference type="PRINTS" id="PR00862">
    <property type="entry name" value="PROLIGOPTASE"/>
</dbReference>
<dbReference type="InterPro" id="IPR051167">
    <property type="entry name" value="Prolyl_oligopep/macrocyclase"/>
</dbReference>
<dbReference type="InterPro" id="IPR029058">
    <property type="entry name" value="AB_hydrolase_fold"/>
</dbReference>
<sequence length="724" mass="79669">MTDSALQPTQPTLANEPHDSYLWLEEIHSERAMTWVKEQNAQTEAAFQDAEFEATAATILSVLDSDDKIPGVTKRGSYYYNFWRDAQHPRGLWRRTTWDSYVAETTEWEILLDVDALAAAENQAWVFSGATLLKPELADAPYERALVKLSPDGGDAVTVREFSLTTLSFVPAPEGFELPVAKTSVTWDGPDALFVASDFGPDSLTKSGYARSVRRLVRGGSLADAPEVFSVPVDHVLAAVGKDTTRGFERVFATDAVDFFTSRTHILQPDGSWELIDVPEDASVDVHRSWLLVSPRLDWELEDRTILAGSLVVADWEAWRWGSRELTVIFEPDDAASLEGWSFTKDFLLLNILRDVSSRILLVDPAAGWETRELDLGAPLSSTSVGAVDDEDPEHGNDFWLTTTGHLTPTTLLRGSLDGMGSAESEPPALIKQAPSFFDASEFEATQHFAVSADGTRVPYFQVSPKNMPLDGDNPVLMNGYGGFMISLSPSYLGSIGATWLQRETPAGRKASYVVANIRGGGEYGPRWHSAALKEKRHRAYEDFAAVAQDLISRGVTRRERLAASGGSNGGLLMGNMITTYPELFGAISCGVPLLDMRRYTKLSAGHSWVAEYGDPDLSEEWEFIKTFSAYHLLDSNLGSNENSATEGSAGRRAPASYFWTATSDDRVGPVQARKMAAKMRDMGFADIWFHEDLDGGHSGASDNRQASQNSARSQSILWRYVGR</sequence>
<dbReference type="PANTHER" id="PTHR42881:SF13">
    <property type="entry name" value="PROLYL ENDOPEPTIDASE"/>
    <property type="match status" value="1"/>
</dbReference>
<evidence type="ECO:0000259" key="4">
    <source>
        <dbReference type="Pfam" id="PF00326"/>
    </source>
</evidence>
<dbReference type="GO" id="GO:0006508">
    <property type="term" value="P:proteolysis"/>
    <property type="evidence" value="ECO:0007669"/>
    <property type="project" value="UniProtKB-KW"/>
</dbReference>
<keyword evidence="2" id="KW-0378">Hydrolase</keyword>
<feature type="domain" description="Peptidase S9 prolyl oligopeptidase catalytic" evidence="4">
    <location>
        <begin position="510"/>
        <end position="714"/>
    </location>
</feature>
<gene>
    <name evidence="6" type="ORF">BHE16_06245</name>
</gene>
<dbReference type="KEGG" id="nae:BHE16_06245"/>
<evidence type="ECO:0000259" key="5">
    <source>
        <dbReference type="Pfam" id="PF02897"/>
    </source>
</evidence>
<keyword evidence="7" id="KW-1185">Reference proteome</keyword>
<dbReference type="OrthoDB" id="9801421at2"/>
<evidence type="ECO:0000313" key="6">
    <source>
        <dbReference type="EMBL" id="APF40678.1"/>
    </source>
</evidence>
<evidence type="ECO:0000256" key="2">
    <source>
        <dbReference type="ARBA" id="ARBA00022801"/>
    </source>
</evidence>
<reference evidence="6 7" key="1">
    <citation type="submission" date="2016-11" db="EMBL/GenBank/DDBJ databases">
        <title>Genome sequencing of Zhihengliuella aestuarii B18 antagonistic to Plasmodiophora brassicae.</title>
        <authorList>
            <person name="Luo Y."/>
        </authorList>
    </citation>
    <scope>NUCLEOTIDE SEQUENCE [LARGE SCALE GENOMIC DNA]</scope>
    <source>
        <strain evidence="6 7">B18</strain>
    </source>
</reference>
<dbReference type="RefSeq" id="WP_071894159.1">
    <property type="nucleotide sequence ID" value="NZ_CP018135.1"/>
</dbReference>
<dbReference type="AlphaFoldDB" id="A0A1L2ZNQ5"/>
<name>A0A1L2ZNQ5_9MICC</name>
<dbReference type="Pfam" id="PF00326">
    <property type="entry name" value="Peptidase_S9"/>
    <property type="match status" value="1"/>
</dbReference>
<organism evidence="6 7">
    <name type="scientific">Neomicrococcus aestuarii</name>
    <dbReference type="NCBI Taxonomy" id="556325"/>
    <lineage>
        <taxon>Bacteria</taxon>
        <taxon>Bacillati</taxon>
        <taxon>Actinomycetota</taxon>
        <taxon>Actinomycetes</taxon>
        <taxon>Micrococcales</taxon>
        <taxon>Micrococcaceae</taxon>
        <taxon>Neomicrococcus</taxon>
    </lineage>
</organism>
<dbReference type="SUPFAM" id="SSF53474">
    <property type="entry name" value="alpha/beta-Hydrolases"/>
    <property type="match status" value="1"/>
</dbReference>
<feature type="domain" description="Peptidase S9A N-terminal" evidence="5">
    <location>
        <begin position="18"/>
        <end position="414"/>
    </location>
</feature>
<dbReference type="EMBL" id="CP018135">
    <property type="protein sequence ID" value="APF40678.1"/>
    <property type="molecule type" value="Genomic_DNA"/>
</dbReference>
<dbReference type="Gene3D" id="2.130.10.120">
    <property type="entry name" value="Prolyl oligopeptidase, N-terminal domain"/>
    <property type="match status" value="1"/>
</dbReference>
<keyword evidence="1" id="KW-0645">Protease</keyword>
<dbReference type="InterPro" id="IPR002470">
    <property type="entry name" value="Peptidase_S9A"/>
</dbReference>
<protein>
    <submittedName>
        <fullName evidence="6">S9 family peptidase</fullName>
    </submittedName>
</protein>
<dbReference type="PANTHER" id="PTHR42881">
    <property type="entry name" value="PROLYL ENDOPEPTIDASE"/>
    <property type="match status" value="1"/>
</dbReference>
<dbReference type="GO" id="GO:0070012">
    <property type="term" value="F:oligopeptidase activity"/>
    <property type="evidence" value="ECO:0007669"/>
    <property type="project" value="TreeGrafter"/>
</dbReference>
<evidence type="ECO:0000256" key="1">
    <source>
        <dbReference type="ARBA" id="ARBA00022670"/>
    </source>
</evidence>
<dbReference type="Proteomes" id="UP000183530">
    <property type="component" value="Chromosome"/>
</dbReference>
<dbReference type="GO" id="GO:0004252">
    <property type="term" value="F:serine-type endopeptidase activity"/>
    <property type="evidence" value="ECO:0007669"/>
    <property type="project" value="InterPro"/>
</dbReference>
<dbReference type="Gene3D" id="3.40.50.1820">
    <property type="entry name" value="alpha/beta hydrolase"/>
    <property type="match status" value="1"/>
</dbReference>
<dbReference type="STRING" id="556325.BHE16_06245"/>
<dbReference type="Pfam" id="PF02897">
    <property type="entry name" value="Peptidase_S9_N"/>
    <property type="match status" value="1"/>
</dbReference>
<proteinExistence type="predicted"/>
<accession>A0A1L2ZNQ5</accession>
<dbReference type="InterPro" id="IPR001375">
    <property type="entry name" value="Peptidase_S9_cat"/>
</dbReference>
<dbReference type="InterPro" id="IPR023302">
    <property type="entry name" value="Pept_S9A_N"/>
</dbReference>